<keyword evidence="3" id="KW-1185">Reference proteome</keyword>
<feature type="region of interest" description="Disordered" evidence="1">
    <location>
        <begin position="1"/>
        <end position="165"/>
    </location>
</feature>
<feature type="compositionally biased region" description="Polar residues" evidence="1">
    <location>
        <begin position="88"/>
        <end position="111"/>
    </location>
</feature>
<dbReference type="EMBL" id="KI966411">
    <property type="protein sequence ID" value="EWC47278.1"/>
    <property type="molecule type" value="Genomic_DNA"/>
</dbReference>
<sequence>MPTAVLRPRQPENLYSPGLKYHHVPDQTDSNHRDKPRAGKPGAGAVGGGGTIGTRRLGTSQGPTIQDTKPETGSKAAFDFDFAKPNETKTTTTLQRPRPQNQPQHLVSQSPKLRPSRPLGTRNANRPVDSSVLDQANRQPSSRKSLPSVGWCRSRTPESRSRCRF</sequence>
<feature type="compositionally biased region" description="Basic and acidic residues" evidence="1">
    <location>
        <begin position="23"/>
        <end position="37"/>
    </location>
</feature>
<dbReference type="Proteomes" id="UP000024837">
    <property type="component" value="Unassembled WGS sequence"/>
</dbReference>
<evidence type="ECO:0000256" key="1">
    <source>
        <dbReference type="SAM" id="MobiDB-lite"/>
    </source>
</evidence>
<gene>
    <name evidence="2" type="ORF">DRE_03397</name>
</gene>
<protein>
    <submittedName>
        <fullName evidence="2">Uncharacterized protein</fullName>
    </submittedName>
</protein>
<accession>W7I525</accession>
<dbReference type="HOGENOM" id="CLU_1610725_0_0_1"/>
<evidence type="ECO:0000313" key="3">
    <source>
        <dbReference type="Proteomes" id="UP000024837"/>
    </source>
</evidence>
<name>W7I525_9PEZI</name>
<feature type="compositionally biased region" description="Gly residues" evidence="1">
    <location>
        <begin position="41"/>
        <end position="52"/>
    </location>
</feature>
<feature type="compositionally biased region" description="Polar residues" evidence="1">
    <location>
        <begin position="132"/>
        <end position="145"/>
    </location>
</feature>
<evidence type="ECO:0000313" key="2">
    <source>
        <dbReference type="EMBL" id="EWC47278.1"/>
    </source>
</evidence>
<feature type="compositionally biased region" description="Basic and acidic residues" evidence="1">
    <location>
        <begin position="155"/>
        <end position="165"/>
    </location>
</feature>
<organism evidence="2 3">
    <name type="scientific">Drechslerella stenobrocha 248</name>
    <dbReference type="NCBI Taxonomy" id="1043628"/>
    <lineage>
        <taxon>Eukaryota</taxon>
        <taxon>Fungi</taxon>
        <taxon>Dikarya</taxon>
        <taxon>Ascomycota</taxon>
        <taxon>Pezizomycotina</taxon>
        <taxon>Orbiliomycetes</taxon>
        <taxon>Orbiliales</taxon>
        <taxon>Orbiliaceae</taxon>
        <taxon>Drechslerella</taxon>
    </lineage>
</organism>
<dbReference type="AlphaFoldDB" id="W7I525"/>
<reference evidence="2 3" key="1">
    <citation type="submission" date="2013-05" db="EMBL/GenBank/DDBJ databases">
        <title>Drechslerella stenobrocha genome reveals carnivorous origination and mechanical trapping mechanism of predatory fungi.</title>
        <authorList>
            <person name="Liu X."/>
            <person name="Zhang W."/>
            <person name="Liu K."/>
        </authorList>
    </citation>
    <scope>NUCLEOTIDE SEQUENCE [LARGE SCALE GENOMIC DNA]</scope>
    <source>
        <strain evidence="2 3">248</strain>
    </source>
</reference>
<proteinExistence type="predicted"/>